<dbReference type="EMBL" id="KI631651">
    <property type="protein sequence ID" value="EYU26455.1"/>
    <property type="molecule type" value="Genomic_DNA"/>
</dbReference>
<proteinExistence type="predicted"/>
<accession>A0A022QIZ9</accession>
<dbReference type="Proteomes" id="UP000030748">
    <property type="component" value="Unassembled WGS sequence"/>
</dbReference>
<protein>
    <submittedName>
        <fullName evidence="1">Uncharacterized protein</fullName>
    </submittedName>
</protein>
<keyword evidence="2" id="KW-1185">Reference proteome</keyword>
<name>A0A022QIZ9_ERYGU</name>
<evidence type="ECO:0000313" key="1">
    <source>
        <dbReference type="EMBL" id="EYU26455.1"/>
    </source>
</evidence>
<organism evidence="1 2">
    <name type="scientific">Erythranthe guttata</name>
    <name type="common">Yellow monkey flower</name>
    <name type="synonym">Mimulus guttatus</name>
    <dbReference type="NCBI Taxonomy" id="4155"/>
    <lineage>
        <taxon>Eukaryota</taxon>
        <taxon>Viridiplantae</taxon>
        <taxon>Streptophyta</taxon>
        <taxon>Embryophyta</taxon>
        <taxon>Tracheophyta</taxon>
        <taxon>Spermatophyta</taxon>
        <taxon>Magnoliopsida</taxon>
        <taxon>eudicotyledons</taxon>
        <taxon>Gunneridae</taxon>
        <taxon>Pentapetalae</taxon>
        <taxon>asterids</taxon>
        <taxon>lamiids</taxon>
        <taxon>Lamiales</taxon>
        <taxon>Phrymaceae</taxon>
        <taxon>Erythranthe</taxon>
    </lineage>
</organism>
<dbReference type="AlphaFoldDB" id="A0A022QIZ9"/>
<sequence>MSNNLIHLTSVEENMKRIPEILNLMLESLNLFYKTISAAISSSLFCSDFLVGNQDGISGFSLRISSKSWLYSLLLFVRVVREKIELISVQIIREVFSQTFYLAL</sequence>
<gene>
    <name evidence="1" type="ORF">MIMGU_mgv11b014128mg</name>
</gene>
<reference evidence="1 2" key="1">
    <citation type="journal article" date="2013" name="Proc. Natl. Acad. Sci. U.S.A.">
        <title>Fine-scale variation in meiotic recombination in Mimulus inferred from population shotgun sequencing.</title>
        <authorList>
            <person name="Hellsten U."/>
            <person name="Wright K.M."/>
            <person name="Jenkins J."/>
            <person name="Shu S."/>
            <person name="Yuan Y."/>
            <person name="Wessler S.R."/>
            <person name="Schmutz J."/>
            <person name="Willis J.H."/>
            <person name="Rokhsar D.S."/>
        </authorList>
    </citation>
    <scope>NUCLEOTIDE SEQUENCE [LARGE SCALE GENOMIC DNA]</scope>
    <source>
        <strain evidence="2">cv. DUN x IM62</strain>
    </source>
</reference>
<evidence type="ECO:0000313" key="2">
    <source>
        <dbReference type="Proteomes" id="UP000030748"/>
    </source>
</evidence>